<comment type="caution">
    <text evidence="1">The sequence shown here is derived from an EMBL/GenBank/DDBJ whole genome shotgun (WGS) entry which is preliminary data.</text>
</comment>
<dbReference type="GeneID" id="86959291"/>
<gene>
    <name evidence="1" type="ORF">Scinn_30790</name>
</gene>
<protein>
    <submittedName>
        <fullName evidence="1">Uncharacterized protein</fullName>
    </submittedName>
</protein>
<name>A0ABQ3NLG4_STRVG</name>
<evidence type="ECO:0000313" key="2">
    <source>
        <dbReference type="Proteomes" id="UP000660554"/>
    </source>
</evidence>
<dbReference type="EMBL" id="BNDV01000008">
    <property type="protein sequence ID" value="GHI13616.1"/>
    <property type="molecule type" value="Genomic_DNA"/>
</dbReference>
<keyword evidence="2" id="KW-1185">Reference proteome</keyword>
<accession>A0ABQ3NLG4</accession>
<dbReference type="RefSeq" id="WP_234308712.1">
    <property type="nucleotide sequence ID" value="NZ_BNDV01000008.1"/>
</dbReference>
<proteinExistence type="predicted"/>
<reference evidence="2" key="1">
    <citation type="submission" date="2020-09" db="EMBL/GenBank/DDBJ databases">
        <title>Whole genome shotgun sequence of Streptomyces cinnamonensis NBRC 15873.</title>
        <authorList>
            <person name="Komaki H."/>
            <person name="Tamura T."/>
        </authorList>
    </citation>
    <scope>NUCLEOTIDE SEQUENCE [LARGE SCALE GENOMIC DNA]</scope>
    <source>
        <strain evidence="2">NBRC 15873</strain>
    </source>
</reference>
<sequence length="91" mass="10076">MQATLDGSCTPSECSYFLGRVHDELHGLDAAMKADPKGPGHFPEPIALIAKLDAELGGDRSFKNLKEHQTLLIGTRDKINTWMQGHPDDYR</sequence>
<organism evidence="1 2">
    <name type="scientific">Streptomyces virginiae</name>
    <name type="common">Streptomyces cinnamonensis</name>
    <dbReference type="NCBI Taxonomy" id="1961"/>
    <lineage>
        <taxon>Bacteria</taxon>
        <taxon>Bacillati</taxon>
        <taxon>Actinomycetota</taxon>
        <taxon>Actinomycetes</taxon>
        <taxon>Kitasatosporales</taxon>
        <taxon>Streptomycetaceae</taxon>
        <taxon>Streptomyces</taxon>
    </lineage>
</organism>
<evidence type="ECO:0000313" key="1">
    <source>
        <dbReference type="EMBL" id="GHI13616.1"/>
    </source>
</evidence>
<dbReference type="Proteomes" id="UP000660554">
    <property type="component" value="Unassembled WGS sequence"/>
</dbReference>